<evidence type="ECO:0000313" key="1">
    <source>
        <dbReference type="EMBL" id="RCH43619.1"/>
    </source>
</evidence>
<accession>A0A367G128</accession>
<protein>
    <submittedName>
        <fullName evidence="1">Uncharacterized protein</fullName>
    </submittedName>
</protein>
<dbReference type="EMBL" id="PXUP01000020">
    <property type="protein sequence ID" value="RCH43619.1"/>
    <property type="molecule type" value="Genomic_DNA"/>
</dbReference>
<comment type="caution">
    <text evidence="1">The sequence shown here is derived from an EMBL/GenBank/DDBJ whole genome shotgun (WGS) entry which is preliminary data.</text>
</comment>
<dbReference type="Proteomes" id="UP000252378">
    <property type="component" value="Unassembled WGS sequence"/>
</dbReference>
<name>A0A367G128_9FIRM</name>
<reference evidence="1 2" key="1">
    <citation type="submission" date="2018-03" db="EMBL/GenBank/DDBJ databases">
        <title>Complete genome sequencing of Faecalibacterium prausnitzii strains isolated from the human gut.</title>
        <authorList>
            <person name="Fitzgerald B.C."/>
            <person name="Shkoporov A.N."/>
            <person name="Ross P.R."/>
            <person name="Hill C."/>
        </authorList>
    </citation>
    <scope>NUCLEOTIDE SEQUENCE [LARGE SCALE GENOMIC DNA]</scope>
    <source>
        <strain evidence="1 2">ATCC 27768</strain>
    </source>
</reference>
<dbReference type="AlphaFoldDB" id="A0A367G128"/>
<gene>
    <name evidence="1" type="ORF">C7J97_12320</name>
</gene>
<proteinExistence type="predicted"/>
<sequence length="117" mass="13191">MLLFSAEKAQKAEGMHPKKAISFQVHYDHSKGNTPDGEKPKSGNRTLKIEYHSLGQNNETSVTRGPVIKKTGWLKKPMWSGVQVPTYRGVFQIQRGSRTNRLEKLKAKLQSPPPGFF</sequence>
<organism evidence="1 2">
    <name type="scientific">Faecalibacterium prausnitzii</name>
    <dbReference type="NCBI Taxonomy" id="853"/>
    <lineage>
        <taxon>Bacteria</taxon>
        <taxon>Bacillati</taxon>
        <taxon>Bacillota</taxon>
        <taxon>Clostridia</taxon>
        <taxon>Eubacteriales</taxon>
        <taxon>Oscillospiraceae</taxon>
        <taxon>Faecalibacterium</taxon>
    </lineage>
</organism>
<dbReference type="RefSeq" id="WP_113993140.1">
    <property type="nucleotide sequence ID" value="NZ_JAWHPP010000017.1"/>
</dbReference>
<evidence type="ECO:0000313" key="2">
    <source>
        <dbReference type="Proteomes" id="UP000252378"/>
    </source>
</evidence>